<protein>
    <submittedName>
        <fullName evidence="1">Uncharacterized protein</fullName>
    </submittedName>
</protein>
<evidence type="ECO:0000313" key="1">
    <source>
        <dbReference type="EMBL" id="GAG18465.1"/>
    </source>
</evidence>
<dbReference type="EMBL" id="BARS01039400">
    <property type="protein sequence ID" value="GAG18465.1"/>
    <property type="molecule type" value="Genomic_DNA"/>
</dbReference>
<name>X0VJR9_9ZZZZ</name>
<gene>
    <name evidence="1" type="ORF">S01H1_60164</name>
</gene>
<sequence length="44" mass="4851">EVKGENFPLTLILHFPHIPFPPQGKSTLIPALFIASLRGVLIEV</sequence>
<organism evidence="1">
    <name type="scientific">marine sediment metagenome</name>
    <dbReference type="NCBI Taxonomy" id="412755"/>
    <lineage>
        <taxon>unclassified sequences</taxon>
        <taxon>metagenomes</taxon>
        <taxon>ecological metagenomes</taxon>
    </lineage>
</organism>
<accession>X0VJR9</accession>
<dbReference type="AlphaFoldDB" id="X0VJR9"/>
<comment type="caution">
    <text evidence="1">The sequence shown here is derived from an EMBL/GenBank/DDBJ whole genome shotgun (WGS) entry which is preliminary data.</text>
</comment>
<reference evidence="1" key="1">
    <citation type="journal article" date="2014" name="Front. Microbiol.">
        <title>High frequency of phylogenetically diverse reductive dehalogenase-homologous genes in deep subseafloor sedimentary metagenomes.</title>
        <authorList>
            <person name="Kawai M."/>
            <person name="Futagami T."/>
            <person name="Toyoda A."/>
            <person name="Takaki Y."/>
            <person name="Nishi S."/>
            <person name="Hori S."/>
            <person name="Arai W."/>
            <person name="Tsubouchi T."/>
            <person name="Morono Y."/>
            <person name="Uchiyama I."/>
            <person name="Ito T."/>
            <person name="Fujiyama A."/>
            <person name="Inagaki F."/>
            <person name="Takami H."/>
        </authorList>
    </citation>
    <scope>NUCLEOTIDE SEQUENCE</scope>
    <source>
        <strain evidence="1">Expedition CK06-06</strain>
    </source>
</reference>
<feature type="non-terminal residue" evidence="1">
    <location>
        <position position="1"/>
    </location>
</feature>
<proteinExistence type="predicted"/>